<dbReference type="AlphaFoldDB" id="A0A6L6WTN9"/>
<organism evidence="1 2">
    <name type="scientific">Streptomyces typhae</name>
    <dbReference type="NCBI Taxonomy" id="2681492"/>
    <lineage>
        <taxon>Bacteria</taxon>
        <taxon>Bacillati</taxon>
        <taxon>Actinomycetota</taxon>
        <taxon>Actinomycetes</taxon>
        <taxon>Kitasatosporales</taxon>
        <taxon>Streptomycetaceae</taxon>
        <taxon>Streptomyces</taxon>
    </lineage>
</organism>
<reference evidence="1 2" key="1">
    <citation type="submission" date="2019-11" db="EMBL/GenBank/DDBJ databases">
        <title>Streptomyces typhae sp. nov., a novel endophytic actinomycete isolated from the root of cattail pollen (Typha angustifolia L.).</title>
        <authorList>
            <person name="Peng C."/>
        </authorList>
    </citation>
    <scope>NUCLEOTIDE SEQUENCE [LARGE SCALE GENOMIC DNA]</scope>
    <source>
        <strain evidence="2">p1417</strain>
    </source>
</reference>
<protein>
    <submittedName>
        <fullName evidence="1">Uncharacterized protein</fullName>
    </submittedName>
</protein>
<name>A0A6L6WTN9_9ACTN</name>
<gene>
    <name evidence="1" type="ORF">GPA10_02880</name>
</gene>
<comment type="caution">
    <text evidence="1">The sequence shown here is derived from an EMBL/GenBank/DDBJ whole genome shotgun (WGS) entry which is preliminary data.</text>
</comment>
<evidence type="ECO:0000313" key="2">
    <source>
        <dbReference type="Proteomes" id="UP000483802"/>
    </source>
</evidence>
<evidence type="ECO:0000313" key="1">
    <source>
        <dbReference type="EMBL" id="MVO83736.1"/>
    </source>
</evidence>
<proteinExistence type="predicted"/>
<sequence>MPIAPDGTQQGSPHYRAMRELVEQMDDRTSGKFEITKQRIVHDLRSPSKPHELTALRLRRRLESLLPEGRLAHTGAPDVEDVAQGVLRLPDIIVIDEADMEGEGSFDPRTLIADWTVSTEGLPRYDAGTS</sequence>
<keyword evidence="2" id="KW-1185">Reference proteome</keyword>
<dbReference type="Proteomes" id="UP000483802">
    <property type="component" value="Unassembled WGS sequence"/>
</dbReference>
<dbReference type="RefSeq" id="WP_157164014.1">
    <property type="nucleotide sequence ID" value="NZ_WPNZ01000001.1"/>
</dbReference>
<accession>A0A6L6WTN9</accession>
<dbReference type="EMBL" id="WPNZ01000001">
    <property type="protein sequence ID" value="MVO83736.1"/>
    <property type="molecule type" value="Genomic_DNA"/>
</dbReference>